<reference evidence="2 3" key="1">
    <citation type="submission" date="2020-08" db="EMBL/GenBank/DDBJ databases">
        <title>Bridging the membrane lipid divide: bacteria of the FCB group superphylum have the potential to synthesize archaeal ether lipids.</title>
        <authorList>
            <person name="Villanueva L."/>
            <person name="Von Meijenfeldt F.A.B."/>
            <person name="Westbye A.B."/>
            <person name="Yadav S."/>
            <person name="Hopmans E.C."/>
            <person name="Dutilh B.E."/>
            <person name="Sinninghe Damste J.S."/>
        </authorList>
    </citation>
    <scope>NUCLEOTIDE SEQUENCE [LARGE SCALE GENOMIC DNA]</scope>
    <source>
        <strain evidence="2">NIOZ-UU30</strain>
    </source>
</reference>
<organism evidence="2 3">
    <name type="scientific">Candidatus Desulfatibia profunda</name>
    <dbReference type="NCBI Taxonomy" id="2841695"/>
    <lineage>
        <taxon>Bacteria</taxon>
        <taxon>Pseudomonadati</taxon>
        <taxon>Thermodesulfobacteriota</taxon>
        <taxon>Desulfobacteria</taxon>
        <taxon>Desulfobacterales</taxon>
        <taxon>Desulfobacterales incertae sedis</taxon>
        <taxon>Candidatus Desulfatibia</taxon>
    </lineage>
</organism>
<proteinExistence type="predicted"/>
<feature type="domain" description="Glycosyltransferase 2-like" evidence="1">
    <location>
        <begin position="11"/>
        <end position="169"/>
    </location>
</feature>
<dbReference type="InterPro" id="IPR001173">
    <property type="entry name" value="Glyco_trans_2-like"/>
</dbReference>
<dbReference type="PANTHER" id="PTHR43685">
    <property type="entry name" value="GLYCOSYLTRANSFERASE"/>
    <property type="match status" value="1"/>
</dbReference>
<dbReference type="Gene3D" id="3.90.550.10">
    <property type="entry name" value="Spore Coat Polysaccharide Biosynthesis Protein SpsA, Chain A"/>
    <property type="match status" value="1"/>
</dbReference>
<dbReference type="EMBL" id="JACNJH010000208">
    <property type="protein sequence ID" value="MBC8362664.1"/>
    <property type="molecule type" value="Genomic_DNA"/>
</dbReference>
<comment type="caution">
    <text evidence="2">The sequence shown here is derived from an EMBL/GenBank/DDBJ whole genome shotgun (WGS) entry which is preliminary data.</text>
</comment>
<accession>A0A8J6TN63</accession>
<name>A0A8J6TN63_9BACT</name>
<protein>
    <submittedName>
        <fullName evidence="2">Glycosyltransferase</fullName>
    </submittedName>
</protein>
<evidence type="ECO:0000313" key="3">
    <source>
        <dbReference type="Proteomes" id="UP000603434"/>
    </source>
</evidence>
<dbReference type="Pfam" id="PF00535">
    <property type="entry name" value="Glycos_transf_2"/>
    <property type="match status" value="1"/>
</dbReference>
<evidence type="ECO:0000313" key="2">
    <source>
        <dbReference type="EMBL" id="MBC8362664.1"/>
    </source>
</evidence>
<sequence length="281" mass="31882">MKKTSRHPQISVVIPTYNRNSMLKEAVESVLAQDYQNFELIVVDDGSTDHTPEILKSYGQTVTVIRQHNQGVSSARNAGIKAASADWIAFLDSDDLWLPQKLSRQVDFFNAKPNALICQTEEIWIRAGVRANPKKRHKKVSGMIFEPSLKLCLVSPSAVMIRRSLFETVGLFDENLPACEDYDLWLRISCRYLIYLIDTPLIIKRGGHADQLSRASGLDKFRIQAIIKMIESDLLSPSQYHAAVATLQQKCTIYAAGCRKRKRIDEAAYYETLARRHTLQL</sequence>
<dbReference type="InterPro" id="IPR050834">
    <property type="entry name" value="Glycosyltransf_2"/>
</dbReference>
<dbReference type="AlphaFoldDB" id="A0A8J6TN63"/>
<dbReference type="PANTHER" id="PTHR43685:SF2">
    <property type="entry name" value="GLYCOSYLTRANSFERASE 2-LIKE DOMAIN-CONTAINING PROTEIN"/>
    <property type="match status" value="1"/>
</dbReference>
<evidence type="ECO:0000259" key="1">
    <source>
        <dbReference type="Pfam" id="PF00535"/>
    </source>
</evidence>
<dbReference type="SUPFAM" id="SSF53448">
    <property type="entry name" value="Nucleotide-diphospho-sugar transferases"/>
    <property type="match status" value="1"/>
</dbReference>
<dbReference type="Proteomes" id="UP000603434">
    <property type="component" value="Unassembled WGS sequence"/>
</dbReference>
<gene>
    <name evidence="2" type="ORF">H8E23_14860</name>
</gene>
<dbReference type="InterPro" id="IPR029044">
    <property type="entry name" value="Nucleotide-diphossugar_trans"/>
</dbReference>